<dbReference type="PANTHER" id="PTHR11525:SF0">
    <property type="entry name" value="FARNESYL PYROPHOSPHATE SYNTHASE"/>
    <property type="match status" value="1"/>
</dbReference>
<comment type="cofactor">
    <cofactor evidence="1">
        <name>Mg(2+)</name>
        <dbReference type="ChEBI" id="CHEBI:18420"/>
    </cofactor>
</comment>
<protein>
    <recommendedName>
        <fullName evidence="8">Farnesyl pyrophosphate synthase</fullName>
    </recommendedName>
</protein>
<dbReference type="SFLD" id="SFLDS00005">
    <property type="entry name" value="Isoprenoid_Synthase_Type_I"/>
    <property type="match status" value="1"/>
</dbReference>
<dbReference type="Pfam" id="PF00348">
    <property type="entry name" value="polyprenyl_synt"/>
    <property type="match status" value="1"/>
</dbReference>
<dbReference type="GO" id="GO:0042811">
    <property type="term" value="P:pheromone biosynthetic process"/>
    <property type="evidence" value="ECO:0007669"/>
    <property type="project" value="UniProtKB-ARBA"/>
</dbReference>
<dbReference type="GO" id="GO:0004337">
    <property type="term" value="F:(2E,6E)-farnesyl diphosphate synthase activity"/>
    <property type="evidence" value="ECO:0007669"/>
    <property type="project" value="TreeGrafter"/>
</dbReference>
<name>Q58GE9_IPSPI</name>
<comment type="similarity">
    <text evidence="2 9">Belongs to the FPP/GGPP synthase family.</text>
</comment>
<evidence type="ECO:0000256" key="7">
    <source>
        <dbReference type="ARBA" id="ARBA00033740"/>
    </source>
</evidence>
<organism evidence="10">
    <name type="scientific">Ips pini</name>
    <name type="common">Pine engraver beetle</name>
    <dbReference type="NCBI Taxonomy" id="102803"/>
    <lineage>
        <taxon>Eukaryota</taxon>
        <taxon>Metazoa</taxon>
        <taxon>Ecdysozoa</taxon>
        <taxon>Arthropoda</taxon>
        <taxon>Hexapoda</taxon>
        <taxon>Insecta</taxon>
        <taxon>Pterygota</taxon>
        <taxon>Neoptera</taxon>
        <taxon>Endopterygota</taxon>
        <taxon>Coleoptera</taxon>
        <taxon>Polyphaga</taxon>
        <taxon>Cucujiformia</taxon>
        <taxon>Curculionidae</taxon>
        <taxon>Scolytinae</taxon>
        <taxon>Ips</taxon>
    </lineage>
</organism>
<keyword evidence="5" id="KW-0460">Magnesium</keyword>
<dbReference type="PROSITE" id="PS00723">
    <property type="entry name" value="POLYPRENYL_SYNTHASE_1"/>
    <property type="match status" value="1"/>
</dbReference>
<dbReference type="PROSITE" id="PS00444">
    <property type="entry name" value="POLYPRENYL_SYNTHASE_2"/>
    <property type="match status" value="1"/>
</dbReference>
<dbReference type="FunFam" id="1.10.600.10:FF:000021">
    <property type="entry name" value="Farnesyl pyrophosphate synthase"/>
    <property type="match status" value="1"/>
</dbReference>
<sequence>MFSMKACRNRPCTRWLKEFRRNISKTSTDKNSDAIIRSQDKMQHASKTHEVAFEKNLSYTRWMKQMQHNNIRALSTIQQTLVRPQQSSSLASKEQSRDFMAQFPDIIRELTEVGRNQELPEVMKRYARVLQYNTPNGKKTRGLITISTYKMLEDPAKITTENLKKAGILGWCIEMLHTYFLIIDDIIDHSDTRRGAICWYRQPGIGLTAVYDAVMMENGVYLLLKRHFKDHPMYTNIIELFHDMALKTSLGQSLDTMCLNDDGKPKLDIHNEQDTSIVNYKTSYYSFYLPVAAAMYLLGMDDPEQHRQARTILLDMGQFFQIQDDFLDCFGDPNVTGKLGTDIQDGKCSWLAVMALQRSTPAQRKIMEEHYGRSEPESVAIIKQLYEDLTLPNTYAIYEEESFNIIKTHIQQISKDCVTIFSKHYGEAFKRES</sequence>
<keyword evidence="4" id="KW-0479">Metal-binding</keyword>
<evidence type="ECO:0000256" key="8">
    <source>
        <dbReference type="ARBA" id="ARBA00034546"/>
    </source>
</evidence>
<evidence type="ECO:0000256" key="4">
    <source>
        <dbReference type="ARBA" id="ARBA00022723"/>
    </source>
</evidence>
<evidence type="ECO:0000256" key="1">
    <source>
        <dbReference type="ARBA" id="ARBA00001946"/>
    </source>
</evidence>
<evidence type="ECO:0000256" key="2">
    <source>
        <dbReference type="ARBA" id="ARBA00006706"/>
    </source>
</evidence>
<evidence type="ECO:0000256" key="9">
    <source>
        <dbReference type="RuleBase" id="RU004466"/>
    </source>
</evidence>
<dbReference type="Gene3D" id="1.10.600.10">
    <property type="entry name" value="Farnesyl Diphosphate Synthase"/>
    <property type="match status" value="1"/>
</dbReference>
<dbReference type="SMR" id="Q58GE9"/>
<keyword evidence="6" id="KW-0414">Isoprene biosynthesis</keyword>
<keyword evidence="3 9" id="KW-0808">Transferase</keyword>
<proteinExistence type="evidence at transcript level"/>
<dbReference type="InterPro" id="IPR000092">
    <property type="entry name" value="Polyprenyl_synt"/>
</dbReference>
<dbReference type="SFLD" id="SFLDG01017">
    <property type="entry name" value="Polyprenyl_Transferase_Like"/>
    <property type="match status" value="1"/>
</dbReference>
<dbReference type="GO" id="GO:0045337">
    <property type="term" value="P:farnesyl diphosphate biosynthetic process"/>
    <property type="evidence" value="ECO:0007669"/>
    <property type="project" value="TreeGrafter"/>
</dbReference>
<reference evidence="10" key="1">
    <citation type="journal article" date="2005" name="Proc. Natl. Acad. Sci. U.S.A.">
        <title>Isolation and functional expression of an animal geranyl diphosphate synthase and its role in bark beetle pheromone biosynthesis.</title>
        <authorList>
            <person name="Gilg A.B."/>
            <person name="Bearfield J.C."/>
            <person name="Tittiger C."/>
            <person name="Welch W.H."/>
            <person name="Blomquist G.J."/>
        </authorList>
    </citation>
    <scope>NUCLEOTIDE SEQUENCE</scope>
</reference>
<dbReference type="GO" id="GO:0005737">
    <property type="term" value="C:cytoplasm"/>
    <property type="evidence" value="ECO:0007669"/>
    <property type="project" value="TreeGrafter"/>
</dbReference>
<dbReference type="GO" id="GO:0004161">
    <property type="term" value="F:dimethylallyltranstransferase activity"/>
    <property type="evidence" value="ECO:0007669"/>
    <property type="project" value="TreeGrafter"/>
</dbReference>
<gene>
    <name evidence="10" type="primary">FPPS</name>
</gene>
<dbReference type="AlphaFoldDB" id="Q58GE9"/>
<reference evidence="10" key="3">
    <citation type="journal article" date="2006" name="Insect Mol. Biol.">
        <title>Effects of juvenile hormone on gene expression in the pheromone-producing midgut of the pine engraver beetle, Ips pini.</title>
        <authorList>
            <person name="Keeling C.I."/>
            <person name="Bearfield J.C."/>
            <person name="Young S."/>
            <person name="Blomquist G.J."/>
            <person name="Tittiger C."/>
        </authorList>
    </citation>
    <scope>NUCLEOTIDE SEQUENCE</scope>
</reference>
<dbReference type="PANTHER" id="PTHR11525">
    <property type="entry name" value="FARNESYL-PYROPHOSPHATE SYNTHETASE"/>
    <property type="match status" value="1"/>
</dbReference>
<dbReference type="InterPro" id="IPR008949">
    <property type="entry name" value="Isoprenoid_synthase_dom_sf"/>
</dbReference>
<accession>Q58GE9</accession>
<evidence type="ECO:0000256" key="5">
    <source>
        <dbReference type="ARBA" id="ARBA00022842"/>
    </source>
</evidence>
<dbReference type="InterPro" id="IPR033749">
    <property type="entry name" value="Polyprenyl_synt_CS"/>
</dbReference>
<dbReference type="EMBL" id="AY953507">
    <property type="protein sequence ID" value="AAX55631.1"/>
    <property type="molecule type" value="mRNA"/>
</dbReference>
<evidence type="ECO:0000256" key="6">
    <source>
        <dbReference type="ARBA" id="ARBA00023229"/>
    </source>
</evidence>
<evidence type="ECO:0000256" key="3">
    <source>
        <dbReference type="ARBA" id="ARBA00022679"/>
    </source>
</evidence>
<reference evidence="10" key="2">
    <citation type="submission" date="2005-03" db="EMBL/GenBank/DDBJ databases">
        <title>The Isolation of Farnesyl Diphosphate Synthase of the Pine Engraver, Ips pini (Coleoptera: Scolytidae).</title>
        <authorList>
            <person name="Gilg A.B."/>
            <person name="Tittiger C.R."/>
            <person name="Blomquist G.J."/>
        </authorList>
    </citation>
    <scope>NUCLEOTIDE SEQUENCE</scope>
</reference>
<dbReference type="SUPFAM" id="SSF48576">
    <property type="entry name" value="Terpenoid synthases"/>
    <property type="match status" value="1"/>
</dbReference>
<dbReference type="CDD" id="cd00685">
    <property type="entry name" value="Trans_IPPS_HT"/>
    <property type="match status" value="1"/>
</dbReference>
<comment type="pathway">
    <text evidence="7">Pheromone biosynthesis.</text>
</comment>
<dbReference type="InterPro" id="IPR039702">
    <property type="entry name" value="FPS1-like"/>
</dbReference>
<evidence type="ECO:0000313" key="10">
    <source>
        <dbReference type="EMBL" id="AAX55631.1"/>
    </source>
</evidence>
<dbReference type="GO" id="GO:0046872">
    <property type="term" value="F:metal ion binding"/>
    <property type="evidence" value="ECO:0007669"/>
    <property type="project" value="UniProtKB-KW"/>
</dbReference>